<sequence>EMALRYPDMVEGHLNTPYFTGTPAPSIKSEPYTCGGNPSTRRWRRPSSVSYLGK</sequence>
<evidence type="ECO:0000313" key="2">
    <source>
        <dbReference type="EMBL" id="KAI5072072.1"/>
    </source>
</evidence>
<organism evidence="2 3">
    <name type="scientific">Adiantum capillus-veneris</name>
    <name type="common">Maidenhair fern</name>
    <dbReference type="NCBI Taxonomy" id="13818"/>
    <lineage>
        <taxon>Eukaryota</taxon>
        <taxon>Viridiplantae</taxon>
        <taxon>Streptophyta</taxon>
        <taxon>Embryophyta</taxon>
        <taxon>Tracheophyta</taxon>
        <taxon>Polypodiopsida</taxon>
        <taxon>Polypodiidae</taxon>
        <taxon>Polypodiales</taxon>
        <taxon>Pteridineae</taxon>
        <taxon>Pteridaceae</taxon>
        <taxon>Vittarioideae</taxon>
        <taxon>Adiantum</taxon>
    </lineage>
</organism>
<proteinExistence type="predicted"/>
<dbReference type="Proteomes" id="UP000886520">
    <property type="component" value="Chromosome 12"/>
</dbReference>
<feature type="non-terminal residue" evidence="2">
    <location>
        <position position="1"/>
    </location>
</feature>
<protein>
    <submittedName>
        <fullName evidence="2">Uncharacterized protein</fullName>
    </submittedName>
</protein>
<feature type="region of interest" description="Disordered" evidence="1">
    <location>
        <begin position="21"/>
        <end position="54"/>
    </location>
</feature>
<dbReference type="EMBL" id="JABFUD020000012">
    <property type="protein sequence ID" value="KAI5072072.1"/>
    <property type="molecule type" value="Genomic_DNA"/>
</dbReference>
<dbReference type="AlphaFoldDB" id="A0A9D4UR83"/>
<gene>
    <name evidence="2" type="ORF">GOP47_0012178</name>
</gene>
<evidence type="ECO:0000313" key="3">
    <source>
        <dbReference type="Proteomes" id="UP000886520"/>
    </source>
</evidence>
<keyword evidence="3" id="KW-1185">Reference proteome</keyword>
<name>A0A9D4UR83_ADICA</name>
<accession>A0A9D4UR83</accession>
<comment type="caution">
    <text evidence="2">The sequence shown here is derived from an EMBL/GenBank/DDBJ whole genome shotgun (WGS) entry which is preliminary data.</text>
</comment>
<reference evidence="2" key="1">
    <citation type="submission" date="2021-01" db="EMBL/GenBank/DDBJ databases">
        <title>Adiantum capillus-veneris genome.</title>
        <authorList>
            <person name="Fang Y."/>
            <person name="Liao Q."/>
        </authorList>
    </citation>
    <scope>NUCLEOTIDE SEQUENCE</scope>
    <source>
        <strain evidence="2">H3</strain>
        <tissue evidence="2">Leaf</tissue>
    </source>
</reference>
<evidence type="ECO:0000256" key="1">
    <source>
        <dbReference type="SAM" id="MobiDB-lite"/>
    </source>
</evidence>